<evidence type="ECO:0000256" key="4">
    <source>
        <dbReference type="ARBA" id="ARBA00022824"/>
    </source>
</evidence>
<keyword evidence="5" id="KW-0294">Fucose metabolism</keyword>
<evidence type="ECO:0000256" key="8">
    <source>
        <dbReference type="ARBA" id="ARBA00026232"/>
    </source>
</evidence>
<dbReference type="InterPro" id="IPR019378">
    <property type="entry name" value="GDP-Fuc_O-FucTrfase"/>
</dbReference>
<name>A0A7S2D3E8_9EUKA</name>
<evidence type="ECO:0000256" key="2">
    <source>
        <dbReference type="ARBA" id="ARBA00004922"/>
    </source>
</evidence>
<evidence type="ECO:0000256" key="6">
    <source>
        <dbReference type="ARBA" id="ARBA00023277"/>
    </source>
</evidence>
<dbReference type="EMBL" id="HBGU01024102">
    <property type="protein sequence ID" value="CAD9441288.1"/>
    <property type="molecule type" value="Transcribed_RNA"/>
</dbReference>
<comment type="similarity">
    <text evidence="7">Belongs to the glycosyltransferase 68 family.</text>
</comment>
<evidence type="ECO:0000256" key="7">
    <source>
        <dbReference type="ARBA" id="ARBA00025803"/>
    </source>
</evidence>
<protein>
    <recommendedName>
        <fullName evidence="8">GDP-fucose protein O-fucosyltransferase 2</fullName>
    </recommendedName>
</protein>
<sequence length="401" mass="43408">MASAALASALASTLASSRFLLVTPCDPGNCHIYFSVQRKTLSTAISLARATGRTLVLPPFEWYENQAQTLTNTFKLTPAGQRPKFVPFSDLFDLPRLRKAGVDAVEYHELPFDGIDRAFLQAGSFADAAVVAKTLESPPPEGDTLSNALQYSRGCKMGRDGLQANLTWADGKTARATVEDASGMLYERRLRVGTLRCGTLPLNQEGGVQALSDWFGDVAVAAVFDVGHHTHTKVEESGVRALLHGALRPSTDLTTEAEAHAPASPFVAVHWRHGDYFDYKILMSASTAAKRVVDAMAKLDGCPGNGCAIFLMTNCRNVSALSELREALPAASPLVTYTPSGERYAEEGRRLVIEQAIAARADAFAPSSRSAVSEWVEMLRHARLMAQRRPSSTDSRPKVEL</sequence>
<dbReference type="Gene3D" id="3.40.50.11350">
    <property type="match status" value="1"/>
</dbReference>
<evidence type="ECO:0000256" key="5">
    <source>
        <dbReference type="ARBA" id="ARBA00023253"/>
    </source>
</evidence>
<dbReference type="GO" id="GO:0046922">
    <property type="term" value="F:peptide-O-fucosyltransferase activity"/>
    <property type="evidence" value="ECO:0007669"/>
    <property type="project" value="InterPro"/>
</dbReference>
<dbReference type="GO" id="GO:0005783">
    <property type="term" value="C:endoplasmic reticulum"/>
    <property type="evidence" value="ECO:0007669"/>
    <property type="project" value="UniProtKB-SubCell"/>
</dbReference>
<dbReference type="AlphaFoldDB" id="A0A7S2D3E8"/>
<accession>A0A7S2D3E8</accession>
<dbReference type="Pfam" id="PF10250">
    <property type="entry name" value="O-FucT"/>
    <property type="match status" value="1"/>
</dbReference>
<comment type="subcellular location">
    <subcellularLocation>
        <location evidence="1">Endoplasmic reticulum</location>
    </subcellularLocation>
</comment>
<evidence type="ECO:0000256" key="1">
    <source>
        <dbReference type="ARBA" id="ARBA00004240"/>
    </source>
</evidence>
<proteinExistence type="inferred from homology"/>
<keyword evidence="3" id="KW-0808">Transferase</keyword>
<dbReference type="Gene3D" id="3.40.50.11340">
    <property type="match status" value="1"/>
</dbReference>
<evidence type="ECO:0000313" key="10">
    <source>
        <dbReference type="EMBL" id="CAD9441288.1"/>
    </source>
</evidence>
<evidence type="ECO:0000256" key="3">
    <source>
        <dbReference type="ARBA" id="ARBA00022679"/>
    </source>
</evidence>
<organism evidence="10">
    <name type="scientific">Haptolina brevifila</name>
    <dbReference type="NCBI Taxonomy" id="156173"/>
    <lineage>
        <taxon>Eukaryota</taxon>
        <taxon>Haptista</taxon>
        <taxon>Haptophyta</taxon>
        <taxon>Prymnesiophyceae</taxon>
        <taxon>Prymnesiales</taxon>
        <taxon>Prymnesiaceae</taxon>
        <taxon>Haptolina</taxon>
    </lineage>
</organism>
<dbReference type="PANTHER" id="PTHR13398:SF0">
    <property type="entry name" value="GDP-FUCOSE PROTEIN O-FUCOSYLTRANSFERASE 2"/>
    <property type="match status" value="1"/>
</dbReference>
<dbReference type="PANTHER" id="PTHR13398">
    <property type="entry name" value="GDP-FUCOSE PROTEIN O-FUCOSYLTRANSFERASE 2"/>
    <property type="match status" value="1"/>
</dbReference>
<keyword evidence="9" id="KW-0732">Signal</keyword>
<reference evidence="10" key="1">
    <citation type="submission" date="2021-01" db="EMBL/GenBank/DDBJ databases">
        <authorList>
            <person name="Corre E."/>
            <person name="Pelletier E."/>
            <person name="Niang G."/>
            <person name="Scheremetjew M."/>
            <person name="Finn R."/>
            <person name="Kale V."/>
            <person name="Holt S."/>
            <person name="Cochrane G."/>
            <person name="Meng A."/>
            <person name="Brown T."/>
            <person name="Cohen L."/>
        </authorList>
    </citation>
    <scope>NUCLEOTIDE SEQUENCE</scope>
    <source>
        <strain evidence="10">UTEX LB 985</strain>
    </source>
</reference>
<keyword evidence="4" id="KW-0256">Endoplasmic reticulum</keyword>
<evidence type="ECO:0000256" key="9">
    <source>
        <dbReference type="SAM" id="SignalP"/>
    </source>
</evidence>
<feature type="signal peptide" evidence="9">
    <location>
        <begin position="1"/>
        <end position="17"/>
    </location>
</feature>
<gene>
    <name evidence="10" type="ORF">CBRE1094_LOCUS13088</name>
</gene>
<dbReference type="GO" id="GO:0006004">
    <property type="term" value="P:fucose metabolic process"/>
    <property type="evidence" value="ECO:0007669"/>
    <property type="project" value="UniProtKB-KW"/>
</dbReference>
<dbReference type="InterPro" id="IPR045130">
    <property type="entry name" value="OFUT2-like"/>
</dbReference>
<comment type="pathway">
    <text evidence="2">Protein modification; protein glycosylation.</text>
</comment>
<feature type="chain" id="PRO_5031043444" description="GDP-fucose protein O-fucosyltransferase 2" evidence="9">
    <location>
        <begin position="18"/>
        <end position="401"/>
    </location>
</feature>
<keyword evidence="6" id="KW-0119">Carbohydrate metabolism</keyword>